<dbReference type="PANTHER" id="PTHR43611:SF3">
    <property type="entry name" value="FLAVIN MONONUCLEOTIDE HYDROLASE 1, CHLOROPLATIC"/>
    <property type="match status" value="1"/>
</dbReference>
<evidence type="ECO:0000313" key="2">
    <source>
        <dbReference type="Proteomes" id="UP000006228"/>
    </source>
</evidence>
<dbReference type="Proteomes" id="UP000006228">
    <property type="component" value="Unassembled WGS sequence"/>
</dbReference>
<name>E8MAD9_PHOS4</name>
<dbReference type="PANTHER" id="PTHR43611">
    <property type="entry name" value="ALPHA-D-GLUCOSE 1-PHOSPHATE PHOSPHATASE"/>
    <property type="match status" value="1"/>
</dbReference>
<dbReference type="eggNOG" id="COG1011">
    <property type="taxonomic scope" value="Bacteria"/>
</dbReference>
<dbReference type="Gene3D" id="3.40.50.1000">
    <property type="entry name" value="HAD superfamily/HAD-like"/>
    <property type="match status" value="1"/>
</dbReference>
<dbReference type="InterPro" id="IPR023198">
    <property type="entry name" value="PGP-like_dom2"/>
</dbReference>
<dbReference type="SUPFAM" id="SSF56784">
    <property type="entry name" value="HAD-like"/>
    <property type="match status" value="1"/>
</dbReference>
<dbReference type="AlphaFoldDB" id="E8MAD9"/>
<dbReference type="SFLD" id="SFLDG01129">
    <property type="entry name" value="C1.5:_HAD__Beta-PGM__Phosphata"/>
    <property type="match status" value="1"/>
</dbReference>
<dbReference type="InterPro" id="IPR023214">
    <property type="entry name" value="HAD_sf"/>
</dbReference>
<sequence>MEVTVKSIILIDFDGVIRQWPGDEVTQAEQALGVTPGSLYKAAFTNDLLNLAVCGEISHQEWCDRVTTQLARCWSQKTAEELVDTWQQAKWQIDTELVAGLRHHAPESKLVLVTNGTSQLEADLASANLLDSFDLVVSSAHIGVAKPDRLYFEVALQLAEGHPVHAVFIDDSHTNVATAKAMGIDSLVHTNKDETLAFVRSHFS</sequence>
<gene>
    <name evidence="1" type="ORF">VISI1226_07273</name>
</gene>
<dbReference type="NCBIfam" id="TIGR01509">
    <property type="entry name" value="HAD-SF-IA-v3"/>
    <property type="match status" value="1"/>
</dbReference>
<dbReference type="EMBL" id="AEVT01000093">
    <property type="protein sequence ID" value="EGA69088.1"/>
    <property type="molecule type" value="Genomic_DNA"/>
</dbReference>
<dbReference type="Pfam" id="PF13419">
    <property type="entry name" value="HAD_2"/>
    <property type="match status" value="1"/>
</dbReference>
<comment type="caution">
    <text evidence="1">The sequence shown here is derived from an EMBL/GenBank/DDBJ whole genome shotgun (WGS) entry which is preliminary data.</text>
</comment>
<proteinExistence type="predicted"/>
<organism evidence="1 2">
    <name type="scientific">Vibrio sinaloensis DSM 21326</name>
    <dbReference type="NCBI Taxonomy" id="945550"/>
    <lineage>
        <taxon>Bacteria</taxon>
        <taxon>Pseudomonadati</taxon>
        <taxon>Pseudomonadota</taxon>
        <taxon>Gammaproteobacteria</taxon>
        <taxon>Vibrionales</taxon>
        <taxon>Vibrionaceae</taxon>
        <taxon>Vibrio</taxon>
        <taxon>Vibrio oreintalis group</taxon>
    </lineage>
</organism>
<dbReference type="SFLD" id="SFLDS00003">
    <property type="entry name" value="Haloacid_Dehalogenase"/>
    <property type="match status" value="1"/>
</dbReference>
<evidence type="ECO:0000313" key="1">
    <source>
        <dbReference type="EMBL" id="EGA69088.1"/>
    </source>
</evidence>
<dbReference type="Gene3D" id="1.10.150.240">
    <property type="entry name" value="Putative phosphatase, domain 2"/>
    <property type="match status" value="1"/>
</dbReference>
<dbReference type="InterPro" id="IPR006439">
    <property type="entry name" value="HAD-SF_hydro_IA"/>
</dbReference>
<reference evidence="1 2" key="1">
    <citation type="journal article" date="2012" name="Int. J. Syst. Evol. Microbiol.">
        <title>Vibrio caribbeanicus sp. nov., isolated from the marine sponge Scleritoderma cyanea.</title>
        <authorList>
            <person name="Hoffmann M."/>
            <person name="Monday S.R."/>
            <person name="Allard M.W."/>
            <person name="Strain E.A."/>
            <person name="Whittaker P."/>
            <person name="Naum M."/>
            <person name="McCarthy P.J."/>
            <person name="Lopez J.V."/>
            <person name="Fischer M."/>
            <person name="Brown E.W."/>
        </authorList>
    </citation>
    <scope>NUCLEOTIDE SEQUENCE [LARGE SCALE GENOMIC DNA]</scope>
    <source>
        <strain evidence="2">DSMZ 21326</strain>
    </source>
</reference>
<dbReference type="InterPro" id="IPR036412">
    <property type="entry name" value="HAD-like_sf"/>
</dbReference>
<accession>E8MAD9</accession>
<dbReference type="InterPro" id="IPR041492">
    <property type="entry name" value="HAD_2"/>
</dbReference>
<protein>
    <submittedName>
        <fullName evidence="1">Uncharacterized protein</fullName>
    </submittedName>
</protein>